<evidence type="ECO:0000313" key="4">
    <source>
        <dbReference type="Proteomes" id="UP000627781"/>
    </source>
</evidence>
<dbReference type="SUPFAM" id="SSF51905">
    <property type="entry name" value="FAD/NAD(P)-binding domain"/>
    <property type="match status" value="1"/>
</dbReference>
<evidence type="ECO:0000259" key="2">
    <source>
        <dbReference type="Pfam" id="PF07992"/>
    </source>
</evidence>
<dbReference type="EMBL" id="JACSRA010000026">
    <property type="protein sequence ID" value="MBD7912603.1"/>
    <property type="molecule type" value="Genomic_DNA"/>
</dbReference>
<feature type="domain" description="FAD/NAD(P)-binding" evidence="2">
    <location>
        <begin position="4"/>
        <end position="289"/>
    </location>
</feature>
<gene>
    <name evidence="3" type="ORF">H9661_14705</name>
</gene>
<evidence type="ECO:0000256" key="1">
    <source>
        <dbReference type="ARBA" id="ARBA00023002"/>
    </source>
</evidence>
<accession>A0ABR8PWS4</accession>
<name>A0ABR8PWS4_9CLOT</name>
<dbReference type="PANTHER" id="PTHR42949">
    <property type="entry name" value="ANAEROBIC GLYCEROL-3-PHOSPHATE DEHYDROGENASE SUBUNIT B"/>
    <property type="match status" value="1"/>
</dbReference>
<dbReference type="InterPro" id="IPR051691">
    <property type="entry name" value="Metab_Enz_Cyan_OpOx_G3PDH"/>
</dbReference>
<dbReference type="PRINTS" id="PR00469">
    <property type="entry name" value="PNDRDTASEII"/>
</dbReference>
<protein>
    <submittedName>
        <fullName evidence="3">NAD(P)/FAD-dependent oxidoreductase</fullName>
    </submittedName>
</protein>
<keyword evidence="1" id="KW-0560">Oxidoreductase</keyword>
<dbReference type="Proteomes" id="UP000627781">
    <property type="component" value="Unassembled WGS sequence"/>
</dbReference>
<dbReference type="RefSeq" id="WP_191769570.1">
    <property type="nucleotide sequence ID" value="NZ_JACSRA010000026.1"/>
</dbReference>
<reference evidence="3 4" key="1">
    <citation type="submission" date="2020-08" db="EMBL/GenBank/DDBJ databases">
        <title>A Genomic Blueprint of the Chicken Gut Microbiome.</title>
        <authorList>
            <person name="Gilroy R."/>
            <person name="Ravi A."/>
            <person name="Getino M."/>
            <person name="Pursley I."/>
            <person name="Horton D.L."/>
            <person name="Alikhan N.-F."/>
            <person name="Baker D."/>
            <person name="Gharbi K."/>
            <person name="Hall N."/>
            <person name="Watson M."/>
            <person name="Adriaenssens E.M."/>
            <person name="Foster-Nyarko E."/>
            <person name="Jarju S."/>
            <person name="Secka A."/>
            <person name="Antonio M."/>
            <person name="Oren A."/>
            <person name="Chaudhuri R."/>
            <person name="La Ragione R.M."/>
            <person name="Hildebrand F."/>
            <person name="Pallen M.J."/>
        </authorList>
    </citation>
    <scope>NUCLEOTIDE SEQUENCE [LARGE SCALE GENOMIC DNA]</scope>
    <source>
        <strain evidence="3 4">Sa3CVN1</strain>
    </source>
</reference>
<dbReference type="InterPro" id="IPR036188">
    <property type="entry name" value="FAD/NAD-bd_sf"/>
</dbReference>
<dbReference type="InterPro" id="IPR023753">
    <property type="entry name" value="FAD/NAD-binding_dom"/>
</dbReference>
<sequence>MEQYDLIVVGGGISGMTAALTALDKGIDRVLILEREEVLGGVLNQCIHNGFGESFLNVSVTGPEYISLVEEKLKEHPVDIKLQANVLEIEENMLVRYVSPDGVIKVKGQTIILASGCRERYTGNIAIPTNSFTGIYTVGNAHRTIVQEGYMPGKYPVIVANSKWGIILARRFVIEGGKIQGLIIDENENFKFDEEMKELLEGFNISVIKNHKVIEALGEERIEEVKIMENGTNTITDVPCDCLILSVGYFPEKDAIKNLGLEVNMYTKGPKVKEYETSIEGIFACGNLIYGVNALKEKDICGFKAGEKAAEYIKSKSKNF</sequence>
<dbReference type="PRINTS" id="PR00368">
    <property type="entry name" value="FADPNR"/>
</dbReference>
<comment type="caution">
    <text evidence="3">The sequence shown here is derived from an EMBL/GenBank/DDBJ whole genome shotgun (WGS) entry which is preliminary data.</text>
</comment>
<proteinExistence type="predicted"/>
<dbReference type="Gene3D" id="3.50.50.60">
    <property type="entry name" value="FAD/NAD(P)-binding domain"/>
    <property type="match status" value="2"/>
</dbReference>
<evidence type="ECO:0000313" key="3">
    <source>
        <dbReference type="EMBL" id="MBD7912603.1"/>
    </source>
</evidence>
<dbReference type="Pfam" id="PF07992">
    <property type="entry name" value="Pyr_redox_2"/>
    <property type="match status" value="1"/>
</dbReference>
<keyword evidence="4" id="KW-1185">Reference proteome</keyword>
<dbReference type="PANTHER" id="PTHR42949:SF3">
    <property type="entry name" value="ANAEROBIC GLYCEROL-3-PHOSPHATE DEHYDROGENASE SUBUNIT B"/>
    <property type="match status" value="1"/>
</dbReference>
<organism evidence="3 4">
    <name type="scientific">Clostridium cibarium</name>
    <dbReference type="NCBI Taxonomy" id="2762247"/>
    <lineage>
        <taxon>Bacteria</taxon>
        <taxon>Bacillati</taxon>
        <taxon>Bacillota</taxon>
        <taxon>Clostridia</taxon>
        <taxon>Eubacteriales</taxon>
        <taxon>Clostridiaceae</taxon>
        <taxon>Clostridium</taxon>
    </lineage>
</organism>